<dbReference type="GO" id="GO:0016020">
    <property type="term" value="C:membrane"/>
    <property type="evidence" value="ECO:0007669"/>
    <property type="project" value="UniProtKB-SubCell"/>
</dbReference>
<dbReference type="AlphaFoldDB" id="C4R3V8"/>
<dbReference type="Pfam" id="PF01793">
    <property type="entry name" value="Glyco_transf_15"/>
    <property type="match status" value="1"/>
</dbReference>
<dbReference type="PANTHER" id="PTHR31121:SF6">
    <property type="entry name" value="ALPHA-1,2 MANNOSYLTRANSFERASE KTR1"/>
    <property type="match status" value="1"/>
</dbReference>
<evidence type="ECO:0000313" key="8">
    <source>
        <dbReference type="Proteomes" id="UP000000314"/>
    </source>
</evidence>
<dbReference type="GO" id="GO:0006493">
    <property type="term" value="P:protein O-linked glycosylation"/>
    <property type="evidence" value="ECO:0007669"/>
    <property type="project" value="TreeGrafter"/>
</dbReference>
<evidence type="ECO:0000256" key="4">
    <source>
        <dbReference type="ARBA" id="ARBA00022679"/>
    </source>
</evidence>
<dbReference type="Gene3D" id="3.90.550.10">
    <property type="entry name" value="Spore Coat Polysaccharide Biosynthesis Protein SpsA, Chain A"/>
    <property type="match status" value="1"/>
</dbReference>
<keyword evidence="3" id="KW-0328">Glycosyltransferase</keyword>
<dbReference type="PANTHER" id="PTHR31121">
    <property type="entry name" value="ALPHA-1,2 MANNOSYLTRANSFERASE KTR1"/>
    <property type="match status" value="1"/>
</dbReference>
<organism evidence="7 8">
    <name type="scientific">Komagataella phaffii (strain GS115 / ATCC 20864)</name>
    <name type="common">Yeast</name>
    <name type="synonym">Pichia pastoris</name>
    <dbReference type="NCBI Taxonomy" id="644223"/>
    <lineage>
        <taxon>Eukaryota</taxon>
        <taxon>Fungi</taxon>
        <taxon>Dikarya</taxon>
        <taxon>Ascomycota</taxon>
        <taxon>Saccharomycotina</taxon>
        <taxon>Pichiomycetes</taxon>
        <taxon>Pichiales</taxon>
        <taxon>Pichiaceae</taxon>
        <taxon>Komagataella</taxon>
    </lineage>
</organism>
<accession>C4R3V8</accession>
<name>C4R3V8_KOMPG</name>
<dbReference type="GO" id="GO:0000032">
    <property type="term" value="P:cell wall mannoprotein biosynthetic process"/>
    <property type="evidence" value="ECO:0007669"/>
    <property type="project" value="TreeGrafter"/>
</dbReference>
<dbReference type="KEGG" id="ppa:PAS_chr3_0215"/>
<dbReference type="GO" id="GO:0000026">
    <property type="term" value="F:alpha-1,2-mannosyltransferase activity"/>
    <property type="evidence" value="ECO:0007669"/>
    <property type="project" value="TreeGrafter"/>
</dbReference>
<dbReference type="OMA" id="YTQCPLN"/>
<evidence type="ECO:0000256" key="5">
    <source>
        <dbReference type="ARBA" id="ARBA00022968"/>
    </source>
</evidence>
<dbReference type="HOGENOM" id="CLU_024327_4_1_1"/>
<comment type="subcellular location">
    <subcellularLocation>
        <location evidence="1">Membrane</location>
        <topology evidence="1">Single-pass type II membrane protein</topology>
    </subcellularLocation>
</comment>
<dbReference type="SMR" id="C4R3V8"/>
<sequence length="380" mass="45487">MVHIGFRSLKAVFILALSSLILYGIVTTFDGSRASRYQPPYVNHSQDPLYHSGNSYNRENATFVTLCRNEDLYSIIQSIKKVEDRFNNKFAYDWVFLNEVPFTDEFKERTSVLISGQAKYGLIPKEHWSYPDYIDQERAAESRRQLEDQHVVYGGLESYRHMCRFNSGFFYKHPLMLDYRYYWRVEPEIEILCDVETDLFRYMRENNKTYGFTISIHEFEKTIPTLWETTKEFMKQNPSYIAENNLMNFISDDNGKTYNLCHFWSNFEVADMDFWRSDVYEKYFKFLDDTGKFFYERWGDAPVHSLAVSLFLPKEKVHFFNEVGYKHSVYSMCPIDKDIWKNRKCYCDPNTDFTFRGYSCGRQYYKATGLTRPSNWKDYD</sequence>
<protein>
    <submittedName>
        <fullName evidence="7">Alpha1,2-mannosyltransferase</fullName>
    </submittedName>
</protein>
<dbReference type="eggNOG" id="KOG4472">
    <property type="taxonomic scope" value="Eukaryota"/>
</dbReference>
<keyword evidence="5" id="KW-0812">Transmembrane</keyword>
<dbReference type="FunFam" id="3.90.550.10:FF:000051">
    <property type="entry name" value="Alpha-1,2-mannosyltransferase (Ktr4)"/>
    <property type="match status" value="1"/>
</dbReference>
<dbReference type="SUPFAM" id="SSF53448">
    <property type="entry name" value="Nucleotide-diphospho-sugar transferases"/>
    <property type="match status" value="1"/>
</dbReference>
<evidence type="ECO:0000256" key="3">
    <source>
        <dbReference type="ARBA" id="ARBA00022676"/>
    </source>
</evidence>
<evidence type="ECO:0000256" key="2">
    <source>
        <dbReference type="ARBA" id="ARBA00007677"/>
    </source>
</evidence>
<proteinExistence type="inferred from homology"/>
<dbReference type="PIRSF" id="PIRSF018153">
    <property type="entry name" value="Glyco_trans_15"/>
    <property type="match status" value="1"/>
</dbReference>
<keyword evidence="8" id="KW-1185">Reference proteome</keyword>
<feature type="active site" description="Nucleophile" evidence="6">
    <location>
        <position position="268"/>
    </location>
</feature>
<evidence type="ECO:0000256" key="1">
    <source>
        <dbReference type="ARBA" id="ARBA00004606"/>
    </source>
</evidence>
<dbReference type="InterPro" id="IPR029044">
    <property type="entry name" value="Nucleotide-diphossugar_trans"/>
</dbReference>
<reference evidence="7 8" key="1">
    <citation type="journal article" date="2009" name="Nat. Biotechnol.">
        <title>Genome sequence of the recombinant protein production host Pichia pastoris.</title>
        <authorList>
            <person name="De Schutter K."/>
            <person name="Lin Y.C."/>
            <person name="Tiels P."/>
            <person name="Van Hecke A."/>
            <person name="Glinka S."/>
            <person name="Weber-Lehmann J."/>
            <person name="Rouze P."/>
            <person name="Van de Peer Y."/>
            <person name="Callewaert N."/>
        </authorList>
    </citation>
    <scope>NUCLEOTIDE SEQUENCE [LARGE SCALE GENOMIC DNA]</scope>
    <source>
        <strain evidence="8">GS115 / ATCC 20864</strain>
    </source>
</reference>
<dbReference type="Proteomes" id="UP000000314">
    <property type="component" value="Chromosome 3"/>
</dbReference>
<dbReference type="GO" id="GO:0005794">
    <property type="term" value="C:Golgi apparatus"/>
    <property type="evidence" value="ECO:0007669"/>
    <property type="project" value="TreeGrafter"/>
</dbReference>
<dbReference type="GeneID" id="8199964"/>
<gene>
    <name evidence="7" type="ordered locus">PAS_chr3_0215</name>
</gene>
<dbReference type="InterPro" id="IPR002685">
    <property type="entry name" value="Glyco_trans_15"/>
</dbReference>
<comment type="similarity">
    <text evidence="2">Belongs to the glycosyltransferase 15 family.</text>
</comment>
<evidence type="ECO:0000313" key="7">
    <source>
        <dbReference type="EMBL" id="CAY70212.1"/>
    </source>
</evidence>
<keyword evidence="5" id="KW-0735">Signal-anchor</keyword>
<dbReference type="OrthoDB" id="439943at2759"/>
<keyword evidence="4" id="KW-0808">Transferase</keyword>
<dbReference type="CAZy" id="GT15">
    <property type="family name" value="Glycosyltransferase Family 15"/>
</dbReference>
<dbReference type="GO" id="GO:0006487">
    <property type="term" value="P:protein N-linked glycosylation"/>
    <property type="evidence" value="ECO:0007669"/>
    <property type="project" value="TreeGrafter"/>
</dbReference>
<evidence type="ECO:0000256" key="6">
    <source>
        <dbReference type="PIRSR" id="PIRSR018153-1"/>
    </source>
</evidence>
<dbReference type="RefSeq" id="XP_002492423.1">
    <property type="nucleotide sequence ID" value="XM_002492378.1"/>
</dbReference>
<dbReference type="STRING" id="644223.C4R3V8"/>
<dbReference type="InParanoid" id="C4R3V8"/>
<dbReference type="EMBL" id="FN392321">
    <property type="protein sequence ID" value="CAY70212.1"/>
    <property type="molecule type" value="Genomic_DNA"/>
</dbReference>